<protein>
    <submittedName>
        <fullName evidence="2">Uncharacterized protein</fullName>
    </submittedName>
</protein>
<dbReference type="EMBL" id="CAMAPE010000005">
    <property type="protein sequence ID" value="CAH9070219.1"/>
    <property type="molecule type" value="Genomic_DNA"/>
</dbReference>
<evidence type="ECO:0000256" key="1">
    <source>
        <dbReference type="SAM" id="MobiDB-lite"/>
    </source>
</evidence>
<accession>A0A9P0YPD0</accession>
<feature type="compositionally biased region" description="Acidic residues" evidence="1">
    <location>
        <begin position="386"/>
        <end position="396"/>
    </location>
</feature>
<feature type="region of interest" description="Disordered" evidence="1">
    <location>
        <begin position="785"/>
        <end position="929"/>
    </location>
</feature>
<reference evidence="2" key="1">
    <citation type="submission" date="2022-07" db="EMBL/GenBank/DDBJ databases">
        <authorList>
            <person name="Macas J."/>
            <person name="Novak P."/>
            <person name="Neumann P."/>
        </authorList>
    </citation>
    <scope>NUCLEOTIDE SEQUENCE</scope>
</reference>
<feature type="compositionally biased region" description="Polar residues" evidence="1">
    <location>
        <begin position="711"/>
        <end position="726"/>
    </location>
</feature>
<feature type="compositionally biased region" description="Polar residues" evidence="1">
    <location>
        <begin position="882"/>
        <end position="924"/>
    </location>
</feature>
<name>A0A9P0YPD0_CUSEU</name>
<keyword evidence="3" id="KW-1185">Reference proteome</keyword>
<dbReference type="OrthoDB" id="1322442at2759"/>
<sequence>MDFCTDPCFPQLIMAGTQKRHNIDDAIYPQDRWVKVLDNNFQLDLTVFKCQDPVIPGILKRHYLWTAFHKSKSVPEIYLQQVWGHMRTESTKDRTKILTKLNNMRIVLTPATLRSTLALPEHDSYDPLPSIPDLLKDVAALGYDSLLPKLSNFNGAYLYRPWKSLFGLVNKCLSPKHVGLDKCNKQILCVFHGIAYNKKYDMAQLFFSELMDLVKAKEKNRSGTIPYARWLGLIIHDCMTANTYIPRRTDDPHFIAPKLQYFKADKKAAQGLRIPDALLNLANQSNPIIVAYKENLERTVPMVQQNPAGPTQGTKLSVSKGPKSAPKPQKPVARQPDEGESDESLERTRTTEGKPTNAEESADDSLSSAHKEADDEASDSVARSDNDDDDDDDDVDDVDHTFALIQKVKLPIESPPKKITAEDAAPVIATRPKELVIKTTAASHNIASATGIVREQRIKAKNDAPQSLNSKKRSLVKRHLVDEDEMHIFADCQSFINISRAESLSTRADLFGSRVEVAASGSTAQAQPSPSHSIASQQAIFSKQRDSPTSLVPSEPVERISGQQPEVTTTSLSTSSLGVTLPTFSNFSRTPTLFTAHTGARTLEATTRVPTMTVGSPATPTMTPSLNAGHTSALFTDAVTTVTTPVTEHLTTEDVTVLMHRFLDSTIKPWVQQAFTAWAQESKTTPAVHSEHNQPEPHPSPSHSKSQTSPVISATSTKVHSPISSRGTHDTEQVSSPHPTTPPIELLSQPFEVLASILLDHLLNIPHTDLTPYQQGVLTTLLANPDTKGTCRESPRGRKRSHEDPDDPEPHEGENKRPRILEQGASTTHSPQTEQPETFINQPPPSPCQNQAYLSSMVELDKTSRGVSPRDTVRGGDGSPDDATTGTSFTSGHQLEPSSKLMSTGNPSEPGSATKEQSPPQKQQRVPYIPPGKDIHDALEEAVIYDKWPRKWTEWDDLRVEAEQEDMQRNWWLRELINKCSEDIIRLEDDERKEGENYKESQKTLESVVRQTAGRFPKTEKPWDNVRIKAPFREEIRKHIWRRPDKVKPLNELKLRGLTHLKGKQAGGHLHMLLQRSTGTQRELMEQDLKSNILPIHQILQVKAEDYHGVTFYTYRLQRTDGSEFTYQENDFIMLKPDDIYQMLMAYRYLPVRQSIVYSEGLAAVKRFMLRQIRVHSSHDLQMAIECNLKKTNLTKPKLYGPELEDFPAYHIFFTPPAVTYLNHKNEKRLMVVSEIEKYCDGTLKIIREQILQMKAKLEENLQKASSYVQKEHSTVETILKVIDDRLEKRNVLRQYEHALGLRKHYFKSQKQ</sequence>
<proteinExistence type="predicted"/>
<evidence type="ECO:0000313" key="2">
    <source>
        <dbReference type="EMBL" id="CAH9070219.1"/>
    </source>
</evidence>
<feature type="region of interest" description="Disordered" evidence="1">
    <location>
        <begin position="521"/>
        <end position="574"/>
    </location>
</feature>
<feature type="compositionally biased region" description="Basic and acidic residues" evidence="1">
    <location>
        <begin position="808"/>
        <end position="820"/>
    </location>
</feature>
<evidence type="ECO:0000313" key="3">
    <source>
        <dbReference type="Proteomes" id="UP001152484"/>
    </source>
</evidence>
<feature type="region of interest" description="Disordered" evidence="1">
    <location>
        <begin position="682"/>
        <end position="745"/>
    </location>
</feature>
<feature type="compositionally biased region" description="Polar residues" evidence="1">
    <location>
        <begin position="521"/>
        <end position="552"/>
    </location>
</feature>
<feature type="region of interest" description="Disordered" evidence="1">
    <location>
        <begin position="304"/>
        <end position="396"/>
    </location>
</feature>
<feature type="compositionally biased region" description="Polar residues" evidence="1">
    <location>
        <begin position="824"/>
        <end position="841"/>
    </location>
</feature>
<comment type="caution">
    <text evidence="2">The sequence shown here is derived from an EMBL/GenBank/DDBJ whole genome shotgun (WGS) entry which is preliminary data.</text>
</comment>
<dbReference type="Proteomes" id="UP001152484">
    <property type="component" value="Unassembled WGS sequence"/>
</dbReference>
<feature type="compositionally biased region" description="Low complexity" evidence="1">
    <location>
        <begin position="701"/>
        <end position="710"/>
    </location>
</feature>
<gene>
    <name evidence="2" type="ORF">CEURO_LOCUS3572</name>
</gene>
<organism evidence="2 3">
    <name type="scientific">Cuscuta europaea</name>
    <name type="common">European dodder</name>
    <dbReference type="NCBI Taxonomy" id="41803"/>
    <lineage>
        <taxon>Eukaryota</taxon>
        <taxon>Viridiplantae</taxon>
        <taxon>Streptophyta</taxon>
        <taxon>Embryophyta</taxon>
        <taxon>Tracheophyta</taxon>
        <taxon>Spermatophyta</taxon>
        <taxon>Magnoliopsida</taxon>
        <taxon>eudicotyledons</taxon>
        <taxon>Gunneridae</taxon>
        <taxon>Pentapetalae</taxon>
        <taxon>asterids</taxon>
        <taxon>lamiids</taxon>
        <taxon>Solanales</taxon>
        <taxon>Convolvulaceae</taxon>
        <taxon>Cuscuteae</taxon>
        <taxon>Cuscuta</taxon>
        <taxon>Cuscuta subgen. Cuscuta</taxon>
    </lineage>
</organism>
<feature type="compositionally biased region" description="Polar residues" evidence="1">
    <location>
        <begin position="304"/>
        <end position="317"/>
    </location>
</feature>